<dbReference type="OrthoDB" id="541052at2759"/>
<protein>
    <recommendedName>
        <fullName evidence="1">Glycosyl transferase CAP10 domain-containing protein</fullName>
    </recommendedName>
</protein>
<name>A0A9Q3GZ52_9BASI</name>
<comment type="caution">
    <text evidence="2">The sequence shown here is derived from an EMBL/GenBank/DDBJ whole genome shotgun (WGS) entry which is preliminary data.</text>
</comment>
<keyword evidence="3" id="KW-1185">Reference proteome</keyword>
<accession>A0A9Q3GZ52</accession>
<dbReference type="Pfam" id="PF05686">
    <property type="entry name" value="Glyco_transf_90"/>
    <property type="match status" value="1"/>
</dbReference>
<organism evidence="2 3">
    <name type="scientific">Austropuccinia psidii MF-1</name>
    <dbReference type="NCBI Taxonomy" id="1389203"/>
    <lineage>
        <taxon>Eukaryota</taxon>
        <taxon>Fungi</taxon>
        <taxon>Dikarya</taxon>
        <taxon>Basidiomycota</taxon>
        <taxon>Pucciniomycotina</taxon>
        <taxon>Pucciniomycetes</taxon>
        <taxon>Pucciniales</taxon>
        <taxon>Sphaerophragmiaceae</taxon>
        <taxon>Austropuccinia</taxon>
    </lineage>
</organism>
<dbReference type="AlphaFoldDB" id="A0A9Q3GZ52"/>
<evidence type="ECO:0000313" key="3">
    <source>
        <dbReference type="Proteomes" id="UP000765509"/>
    </source>
</evidence>
<evidence type="ECO:0000313" key="2">
    <source>
        <dbReference type="EMBL" id="MBW0484194.1"/>
    </source>
</evidence>
<evidence type="ECO:0000259" key="1">
    <source>
        <dbReference type="SMART" id="SM00672"/>
    </source>
</evidence>
<dbReference type="InterPro" id="IPR006598">
    <property type="entry name" value="CAP10"/>
</dbReference>
<dbReference type="PANTHER" id="PTHR12203">
    <property type="entry name" value="KDEL LYS-ASP-GLU-LEU CONTAINING - RELATED"/>
    <property type="match status" value="1"/>
</dbReference>
<dbReference type="EMBL" id="AVOT02007574">
    <property type="protein sequence ID" value="MBW0484194.1"/>
    <property type="molecule type" value="Genomic_DNA"/>
</dbReference>
<dbReference type="SMART" id="SM00672">
    <property type="entry name" value="CAP10"/>
    <property type="match status" value="1"/>
</dbReference>
<gene>
    <name evidence="2" type="ORF">O181_023909</name>
</gene>
<dbReference type="InterPro" id="IPR051091">
    <property type="entry name" value="O-Glucosyltr/Glycosyltrsf_90"/>
</dbReference>
<proteinExistence type="predicted"/>
<sequence>MSTLLNRFKSNQYSNLPQHDEQDPQHHLHSNQIICQSNEKRVFSRSIHPLSLLPAFVLGIIFTFLSTQTTAPWLSSSSISKKIFAQKVNASIISHRDHIYFPKDYLNRSYNFFNISNDPSTFLEKTSNLTDYPLVELIKNARLMWKEKLNRQSKNLNQAIKEYERRYNRPPPLGFQKWFEWAKANNVILIDEYDRINELIEPFWALPPHVIRARAAKAGQDPAFSTFVIKDGKVETIGAKKDVPRTHEHLKMLKVMLPHLPNLNITMSHHDGPSVFMDWITRQKHLEHARNGTVLPPQEIDKVQDNASLRGFVGACAPDSPMRMLANGFGHDLLSVRSAGPGGYIGLDHAKTMDMCQHPEWQALQGFTSWDGPPPQTLRPIFSFAQSPAFASDLLNVPLEQFDDASKNLKNVKPWSEKKNGQQLLWRGRTTGVWFNRIADWRKSHRVRLHRLGQAYKNDYGHFLKRPLRTPVLVKSNKMYNTQDMMVIEKEYSLAELSKRYLSISFVGELVQCTIEDGSCEAVGKELQFEKPVDWKFENEYKYVIDIDGNSWSGRFRRLLTSNSLVFKSTIWPEWYRDHIQAWYHYIPVRVDYEELFDLMSFFTGSMEEDNDYTKYEYLKFEELGRQISEQGHEWVQKHFRYEDLQAYAWRTYLEWARVSSEDRKGMIL</sequence>
<feature type="domain" description="Glycosyl transferase CAP10" evidence="1">
    <location>
        <begin position="353"/>
        <end position="663"/>
    </location>
</feature>
<reference evidence="2" key="1">
    <citation type="submission" date="2021-03" db="EMBL/GenBank/DDBJ databases">
        <title>Draft genome sequence of rust myrtle Austropuccinia psidii MF-1, a brazilian biotype.</title>
        <authorList>
            <person name="Quecine M.C."/>
            <person name="Pachon D.M.R."/>
            <person name="Bonatelli M.L."/>
            <person name="Correr F.H."/>
            <person name="Franceschini L.M."/>
            <person name="Leite T.F."/>
            <person name="Margarido G.R.A."/>
            <person name="Almeida C.A."/>
            <person name="Ferrarezi J.A."/>
            <person name="Labate C.A."/>
        </authorList>
    </citation>
    <scope>NUCLEOTIDE SEQUENCE</scope>
    <source>
        <strain evidence="2">MF-1</strain>
    </source>
</reference>
<dbReference type="PANTHER" id="PTHR12203:SF118">
    <property type="entry name" value="BETA-1,2-XYLOSYLTRANSFERASE 1"/>
    <property type="match status" value="1"/>
</dbReference>
<dbReference type="Proteomes" id="UP000765509">
    <property type="component" value="Unassembled WGS sequence"/>
</dbReference>